<accession>A0AAE3D2T7</accession>
<evidence type="ECO:0000256" key="1">
    <source>
        <dbReference type="SAM" id="SignalP"/>
    </source>
</evidence>
<keyword evidence="1" id="KW-0732">Signal</keyword>
<evidence type="ECO:0000313" key="4">
    <source>
        <dbReference type="Proteomes" id="UP001196509"/>
    </source>
</evidence>
<gene>
    <name evidence="3" type="ORF">K1W69_20075</name>
</gene>
<evidence type="ECO:0000259" key="2">
    <source>
        <dbReference type="Pfam" id="PF09917"/>
    </source>
</evidence>
<dbReference type="Pfam" id="PF09917">
    <property type="entry name" value="DUF2147"/>
    <property type="match status" value="1"/>
</dbReference>
<proteinExistence type="predicted"/>
<evidence type="ECO:0000313" key="3">
    <source>
        <dbReference type="EMBL" id="MBW8639502.1"/>
    </source>
</evidence>
<protein>
    <submittedName>
        <fullName evidence="3">DUF2147 domain-containing protein</fullName>
    </submittedName>
</protein>
<dbReference type="RefSeq" id="WP_220230229.1">
    <property type="nucleotide sequence ID" value="NZ_JAICBX010000004.1"/>
</dbReference>
<feature type="domain" description="DUF2147" evidence="2">
    <location>
        <begin position="67"/>
        <end position="115"/>
    </location>
</feature>
<organism evidence="3 4">
    <name type="scientific">Flavimaribacter sediminis</name>
    <dbReference type="NCBI Taxonomy" id="2865987"/>
    <lineage>
        <taxon>Bacteria</taxon>
        <taxon>Pseudomonadati</taxon>
        <taxon>Pseudomonadota</taxon>
        <taxon>Alphaproteobacteria</taxon>
        <taxon>Hyphomicrobiales</taxon>
        <taxon>Rhizobiaceae</taxon>
        <taxon>Flavimaribacter</taxon>
    </lineage>
</organism>
<feature type="signal peptide" evidence="1">
    <location>
        <begin position="1"/>
        <end position="22"/>
    </location>
</feature>
<name>A0AAE3D2T7_9HYPH</name>
<dbReference type="EMBL" id="JAICBX010000004">
    <property type="protein sequence ID" value="MBW8639502.1"/>
    <property type="molecule type" value="Genomic_DNA"/>
</dbReference>
<reference evidence="3" key="1">
    <citation type="submission" date="2021-08" db="EMBL/GenBank/DDBJ databases">
        <title>Hoeflea bacterium WL0058 sp. nov., isolated from the sediment.</title>
        <authorList>
            <person name="Wang L."/>
            <person name="Zhang D."/>
        </authorList>
    </citation>
    <scope>NUCLEOTIDE SEQUENCE</scope>
    <source>
        <strain evidence="3">WL0058</strain>
    </source>
</reference>
<feature type="chain" id="PRO_5042070197" evidence="1">
    <location>
        <begin position="23"/>
        <end position="116"/>
    </location>
</feature>
<dbReference type="Gene3D" id="2.40.128.520">
    <property type="match status" value="1"/>
</dbReference>
<dbReference type="AlphaFoldDB" id="A0AAE3D2T7"/>
<keyword evidence="4" id="KW-1185">Reference proteome</keyword>
<sequence>MFRRLLVCLLLPGLLIASSAMAADAIQGNWTTESGETASIAPCGGGNFCITLKTGSYAGKKIGTLANSGGVYKGKITDPSDDKTYSGKASISGATLKMSGCVLAGLICRSQNWKKQ</sequence>
<dbReference type="Proteomes" id="UP001196509">
    <property type="component" value="Unassembled WGS sequence"/>
</dbReference>
<dbReference type="InterPro" id="IPR019223">
    <property type="entry name" value="DUF2147"/>
</dbReference>
<comment type="caution">
    <text evidence="3">The sequence shown here is derived from an EMBL/GenBank/DDBJ whole genome shotgun (WGS) entry which is preliminary data.</text>
</comment>